<name>A0ACB9BIP1_CICIN</name>
<evidence type="ECO:0000313" key="1">
    <source>
        <dbReference type="EMBL" id="KAI3721796.1"/>
    </source>
</evidence>
<proteinExistence type="predicted"/>
<reference evidence="1 2" key="2">
    <citation type="journal article" date="2022" name="Mol. Ecol. Resour.">
        <title>The genomes of chicory, endive, great burdock and yacon provide insights into Asteraceae paleo-polyploidization history and plant inulin production.</title>
        <authorList>
            <person name="Fan W."/>
            <person name="Wang S."/>
            <person name="Wang H."/>
            <person name="Wang A."/>
            <person name="Jiang F."/>
            <person name="Liu H."/>
            <person name="Zhao H."/>
            <person name="Xu D."/>
            <person name="Zhang Y."/>
        </authorList>
    </citation>
    <scope>NUCLEOTIDE SEQUENCE [LARGE SCALE GENOMIC DNA]</scope>
    <source>
        <strain evidence="2">cv. Punajuju</strain>
        <tissue evidence="1">Leaves</tissue>
    </source>
</reference>
<reference evidence="2" key="1">
    <citation type="journal article" date="2022" name="Mol. Ecol. Resour.">
        <title>The genomes of chicory, endive, great burdock and yacon provide insights into Asteraceae palaeo-polyploidization history and plant inulin production.</title>
        <authorList>
            <person name="Fan W."/>
            <person name="Wang S."/>
            <person name="Wang H."/>
            <person name="Wang A."/>
            <person name="Jiang F."/>
            <person name="Liu H."/>
            <person name="Zhao H."/>
            <person name="Xu D."/>
            <person name="Zhang Y."/>
        </authorList>
    </citation>
    <scope>NUCLEOTIDE SEQUENCE [LARGE SCALE GENOMIC DNA]</scope>
    <source>
        <strain evidence="2">cv. Punajuju</strain>
    </source>
</reference>
<evidence type="ECO:0000313" key="2">
    <source>
        <dbReference type="Proteomes" id="UP001055811"/>
    </source>
</evidence>
<comment type="caution">
    <text evidence="1">The sequence shown here is derived from an EMBL/GenBank/DDBJ whole genome shotgun (WGS) entry which is preliminary data.</text>
</comment>
<accession>A0ACB9BIP1</accession>
<gene>
    <name evidence="1" type="ORF">L2E82_32814</name>
</gene>
<dbReference type="EMBL" id="CM042014">
    <property type="protein sequence ID" value="KAI3721796.1"/>
    <property type="molecule type" value="Genomic_DNA"/>
</dbReference>
<sequence length="75" mass="9104">MIPSILIRHIVTNVCDFIEAAFQSHLAEEKLYHEREQQLEVQLSRERHDGDLKEKYRLARVMEHKMEFQQRVVTR</sequence>
<protein>
    <submittedName>
        <fullName evidence="1">Uncharacterized protein</fullName>
    </submittedName>
</protein>
<keyword evidence="2" id="KW-1185">Reference proteome</keyword>
<organism evidence="1 2">
    <name type="scientific">Cichorium intybus</name>
    <name type="common">Chicory</name>
    <dbReference type="NCBI Taxonomy" id="13427"/>
    <lineage>
        <taxon>Eukaryota</taxon>
        <taxon>Viridiplantae</taxon>
        <taxon>Streptophyta</taxon>
        <taxon>Embryophyta</taxon>
        <taxon>Tracheophyta</taxon>
        <taxon>Spermatophyta</taxon>
        <taxon>Magnoliopsida</taxon>
        <taxon>eudicotyledons</taxon>
        <taxon>Gunneridae</taxon>
        <taxon>Pentapetalae</taxon>
        <taxon>asterids</taxon>
        <taxon>campanulids</taxon>
        <taxon>Asterales</taxon>
        <taxon>Asteraceae</taxon>
        <taxon>Cichorioideae</taxon>
        <taxon>Cichorieae</taxon>
        <taxon>Cichoriinae</taxon>
        <taxon>Cichorium</taxon>
    </lineage>
</organism>
<dbReference type="Proteomes" id="UP001055811">
    <property type="component" value="Linkage Group LG06"/>
</dbReference>